<dbReference type="GO" id="GO:0035312">
    <property type="term" value="F:5'-3' DNA exonuclease activity"/>
    <property type="evidence" value="ECO:0007669"/>
    <property type="project" value="TreeGrafter"/>
</dbReference>
<proteinExistence type="predicted"/>
<dbReference type="InterPro" id="IPR016195">
    <property type="entry name" value="Pol/histidinol_Pase-like"/>
</dbReference>
<evidence type="ECO:0000313" key="3">
    <source>
        <dbReference type="Proteomes" id="UP000613208"/>
    </source>
</evidence>
<dbReference type="InterPro" id="IPR003141">
    <property type="entry name" value="Pol/His_phosphatase_N"/>
</dbReference>
<dbReference type="InterPro" id="IPR052018">
    <property type="entry name" value="PHP_domain"/>
</dbReference>
<dbReference type="InterPro" id="IPR004013">
    <property type="entry name" value="PHP_dom"/>
</dbReference>
<organism evidence="2 3">
    <name type="scientific">Anaerostipes butyraticus</name>
    <dbReference type="NCBI Taxonomy" id="645466"/>
    <lineage>
        <taxon>Bacteria</taxon>
        <taxon>Bacillati</taxon>
        <taxon>Bacillota</taxon>
        <taxon>Clostridia</taxon>
        <taxon>Lachnospirales</taxon>
        <taxon>Lachnospiraceae</taxon>
        <taxon>Anaerostipes</taxon>
    </lineage>
</organism>
<keyword evidence="3" id="KW-1185">Reference proteome</keyword>
<sequence>MKADLHCHTVLSDGAMDIDQLLHYASRIHLDYIAIADHESTHSIPAACALGEELNLHVIPAVEIAARHKETGINVHLLCYYPADTKRLQKRLDKDLKLFSDSVIRSYQSLMDEYPITMDQLYEASRQSTGIYYTHIMQVLSLMGYTGQPIGELHRELFHPGSPHKFQTDYMDAMEAVRLIRSCGGVPVLAHPGQYKNPMLMEMMIEDHMMDGIELNHPRNDEKTMEQIKVLCKEHDLFMTGGTDFHGLYTTTPYPLGSFLCPEEGLERLIDAGKKANEAYYQKKAAKKDPEAD</sequence>
<gene>
    <name evidence="2" type="ORF">ANBU17_23860</name>
</gene>
<evidence type="ECO:0000313" key="2">
    <source>
        <dbReference type="EMBL" id="GFO86039.1"/>
    </source>
</evidence>
<dbReference type="CDD" id="cd07438">
    <property type="entry name" value="PHP_HisPPase_AMP"/>
    <property type="match status" value="1"/>
</dbReference>
<evidence type="ECO:0000259" key="1">
    <source>
        <dbReference type="SMART" id="SM00481"/>
    </source>
</evidence>
<dbReference type="Gene3D" id="1.10.150.650">
    <property type="match status" value="1"/>
</dbReference>
<dbReference type="EMBL" id="BLYI01000047">
    <property type="protein sequence ID" value="GFO86039.1"/>
    <property type="molecule type" value="Genomic_DNA"/>
</dbReference>
<dbReference type="PANTHER" id="PTHR42924:SF3">
    <property type="entry name" value="POLYMERASE_HISTIDINOL PHOSPHATASE N-TERMINAL DOMAIN-CONTAINING PROTEIN"/>
    <property type="match status" value="1"/>
</dbReference>
<dbReference type="SMART" id="SM00481">
    <property type="entry name" value="POLIIIAc"/>
    <property type="match status" value="1"/>
</dbReference>
<name>A0A916QCL8_9FIRM</name>
<dbReference type="Proteomes" id="UP000613208">
    <property type="component" value="Unassembled WGS sequence"/>
</dbReference>
<dbReference type="AlphaFoldDB" id="A0A916QCL8"/>
<reference evidence="2" key="1">
    <citation type="submission" date="2020-06" db="EMBL/GenBank/DDBJ databases">
        <title>Characterization of fructooligosaccharide metabolism and fructooligosaccharide-degrading enzymes in human commensal butyrate producers.</title>
        <authorList>
            <person name="Tanno H."/>
            <person name="Fujii T."/>
            <person name="Hirano K."/>
            <person name="Maeno S."/>
            <person name="Tonozuka T."/>
            <person name="Sakamoto M."/>
            <person name="Ohkuma M."/>
            <person name="Tochio T."/>
            <person name="Endo A."/>
        </authorList>
    </citation>
    <scope>NUCLEOTIDE SEQUENCE</scope>
    <source>
        <strain evidence="2">JCM 17466</strain>
    </source>
</reference>
<dbReference type="Gene3D" id="3.20.20.140">
    <property type="entry name" value="Metal-dependent hydrolases"/>
    <property type="match status" value="1"/>
</dbReference>
<accession>A0A916QCL8</accession>
<dbReference type="GO" id="GO:0004534">
    <property type="term" value="F:5'-3' RNA exonuclease activity"/>
    <property type="evidence" value="ECO:0007669"/>
    <property type="project" value="TreeGrafter"/>
</dbReference>
<dbReference type="Pfam" id="PF02811">
    <property type="entry name" value="PHP"/>
    <property type="match status" value="1"/>
</dbReference>
<comment type="caution">
    <text evidence="2">The sequence shown here is derived from an EMBL/GenBank/DDBJ whole genome shotgun (WGS) entry which is preliminary data.</text>
</comment>
<dbReference type="SUPFAM" id="SSF89550">
    <property type="entry name" value="PHP domain-like"/>
    <property type="match status" value="1"/>
</dbReference>
<dbReference type="RefSeq" id="WP_243282635.1">
    <property type="nucleotide sequence ID" value="NZ_BLYI01000047.1"/>
</dbReference>
<feature type="domain" description="Polymerase/histidinol phosphatase N-terminal" evidence="1">
    <location>
        <begin position="3"/>
        <end position="68"/>
    </location>
</feature>
<dbReference type="PANTHER" id="PTHR42924">
    <property type="entry name" value="EXONUCLEASE"/>
    <property type="match status" value="1"/>
</dbReference>
<protein>
    <submittedName>
        <fullName evidence="2">Phosphatase</fullName>
    </submittedName>
</protein>